<comment type="subcellular location">
    <subcellularLocation>
        <location evidence="2">Cytoplasm</location>
    </subcellularLocation>
</comment>
<evidence type="ECO:0000313" key="3">
    <source>
        <dbReference type="EMBL" id="BCJ89279.1"/>
    </source>
</evidence>
<dbReference type="GO" id="GO:0030490">
    <property type="term" value="P:maturation of SSU-rRNA"/>
    <property type="evidence" value="ECO:0007669"/>
    <property type="project" value="UniProtKB-UniRule"/>
</dbReference>
<accession>A0A6S6QK57</accession>
<dbReference type="KEGG" id="tso:IZ6_00140"/>
<comment type="function">
    <text evidence="2">One of several proteins that assist in the late maturation steps of the functional core of the 30S ribosomal subunit. Associates with free 30S ribosomal subunits (but not with 30S subunits that are part of 70S ribosomes or polysomes). Required for efficient processing of 16S rRNA. May interact with the 5'-terminal helix region of 16S rRNA.</text>
</comment>
<protein>
    <recommendedName>
        <fullName evidence="2">Ribosome-binding factor A</fullName>
    </recommendedName>
</protein>
<dbReference type="InterPro" id="IPR000238">
    <property type="entry name" value="RbfA"/>
</dbReference>
<dbReference type="GO" id="GO:0043024">
    <property type="term" value="F:ribosomal small subunit binding"/>
    <property type="evidence" value="ECO:0007669"/>
    <property type="project" value="TreeGrafter"/>
</dbReference>
<evidence type="ECO:0000313" key="4">
    <source>
        <dbReference type="Proteomes" id="UP000515317"/>
    </source>
</evidence>
<gene>
    <name evidence="2 3" type="primary">rbfA</name>
    <name evidence="3" type="ORF">IZ6_00140</name>
</gene>
<dbReference type="NCBIfam" id="NF001802">
    <property type="entry name" value="PRK00521.2-5"/>
    <property type="match status" value="1"/>
</dbReference>
<dbReference type="PANTHER" id="PTHR33515:SF1">
    <property type="entry name" value="RIBOSOME-BINDING FACTOR A, CHLOROPLASTIC-RELATED"/>
    <property type="match status" value="1"/>
</dbReference>
<sequence length="135" mass="14854">MIKKAQPAGPSQRQLRVGELVRHALAEILQRGEIPDPALGKAVITIPEVKMSPDLKLATAYVMPLGGKDADKIVKALAKNKAFLRGALGKRVELRSVPDLRFMVDTSFDIGAKMDALLDRPEVRRDVESKREGEE</sequence>
<dbReference type="Pfam" id="PF02033">
    <property type="entry name" value="RBFA"/>
    <property type="match status" value="1"/>
</dbReference>
<proteinExistence type="inferred from homology"/>
<dbReference type="InterPro" id="IPR023799">
    <property type="entry name" value="RbfA_dom_sf"/>
</dbReference>
<keyword evidence="4" id="KW-1185">Reference proteome</keyword>
<dbReference type="InterPro" id="IPR015946">
    <property type="entry name" value="KH_dom-like_a/b"/>
</dbReference>
<dbReference type="Proteomes" id="UP000515317">
    <property type="component" value="Chromosome"/>
</dbReference>
<dbReference type="GO" id="GO:0005829">
    <property type="term" value="C:cytosol"/>
    <property type="evidence" value="ECO:0007669"/>
    <property type="project" value="TreeGrafter"/>
</dbReference>
<dbReference type="EMBL" id="AP023361">
    <property type="protein sequence ID" value="BCJ89279.1"/>
    <property type="molecule type" value="Genomic_DNA"/>
</dbReference>
<dbReference type="SUPFAM" id="SSF89919">
    <property type="entry name" value="Ribosome-binding factor A, RbfA"/>
    <property type="match status" value="1"/>
</dbReference>
<dbReference type="NCBIfam" id="TIGR00082">
    <property type="entry name" value="rbfA"/>
    <property type="match status" value="1"/>
</dbReference>
<dbReference type="RefSeq" id="WP_222876011.1">
    <property type="nucleotide sequence ID" value="NZ_AP023361.1"/>
</dbReference>
<dbReference type="PANTHER" id="PTHR33515">
    <property type="entry name" value="RIBOSOME-BINDING FACTOR A, CHLOROPLASTIC-RELATED"/>
    <property type="match status" value="1"/>
</dbReference>
<evidence type="ECO:0000256" key="1">
    <source>
        <dbReference type="ARBA" id="ARBA00022517"/>
    </source>
</evidence>
<dbReference type="Gene3D" id="3.30.300.20">
    <property type="match status" value="1"/>
</dbReference>
<keyword evidence="1 2" id="KW-0690">Ribosome biogenesis</keyword>
<reference evidence="3 4" key="1">
    <citation type="submission" date="2020-08" db="EMBL/GenBank/DDBJ databases">
        <title>Genome sequence of Rhizobiales bacterium strain IZ6.</title>
        <authorList>
            <person name="Nakai R."/>
            <person name="Naganuma T."/>
        </authorList>
    </citation>
    <scope>NUCLEOTIDE SEQUENCE [LARGE SCALE GENOMIC DNA]</scope>
    <source>
        <strain evidence="3 4">IZ6</strain>
    </source>
</reference>
<comment type="subunit">
    <text evidence="2">Monomer. Binds 30S ribosomal subunits, but not 50S ribosomal subunits or 70S ribosomes.</text>
</comment>
<dbReference type="PROSITE" id="PS01319">
    <property type="entry name" value="RBFA"/>
    <property type="match status" value="1"/>
</dbReference>
<organism evidence="3 4">
    <name type="scientific">Terrihabitans soli</name>
    <dbReference type="NCBI Taxonomy" id="708113"/>
    <lineage>
        <taxon>Bacteria</taxon>
        <taxon>Pseudomonadati</taxon>
        <taxon>Pseudomonadota</taxon>
        <taxon>Alphaproteobacteria</taxon>
        <taxon>Hyphomicrobiales</taxon>
        <taxon>Terrihabitans</taxon>
    </lineage>
</organism>
<name>A0A6S6QK57_9HYPH</name>
<dbReference type="InterPro" id="IPR020053">
    <property type="entry name" value="Ribosome-bd_factorA_CS"/>
</dbReference>
<keyword evidence="2" id="KW-0963">Cytoplasm</keyword>
<comment type="similarity">
    <text evidence="2">Belongs to the RbfA family.</text>
</comment>
<evidence type="ECO:0000256" key="2">
    <source>
        <dbReference type="HAMAP-Rule" id="MF_00003"/>
    </source>
</evidence>
<dbReference type="AlphaFoldDB" id="A0A6S6QK57"/>
<dbReference type="HAMAP" id="MF_00003">
    <property type="entry name" value="RbfA"/>
    <property type="match status" value="1"/>
</dbReference>